<dbReference type="RefSeq" id="WP_043144120.1">
    <property type="nucleotide sequence ID" value="NZ_JSUQ01000014.1"/>
</dbReference>
<dbReference type="Proteomes" id="UP000030960">
    <property type="component" value="Unassembled WGS sequence"/>
</dbReference>
<dbReference type="PANTHER" id="PTHR30037:SF3">
    <property type="entry name" value="BLR0857 PROTEIN"/>
    <property type="match status" value="1"/>
</dbReference>
<dbReference type="Pfam" id="PF03352">
    <property type="entry name" value="Adenine_glyco"/>
    <property type="match status" value="1"/>
</dbReference>
<dbReference type="GO" id="GO:0008725">
    <property type="term" value="F:DNA-3-methyladenine glycosylase activity"/>
    <property type="evidence" value="ECO:0007669"/>
    <property type="project" value="InterPro"/>
</dbReference>
<dbReference type="OrthoDB" id="9795156at2"/>
<comment type="caution">
    <text evidence="1">The sequence shown here is derived from an EMBL/GenBank/DDBJ whole genome shotgun (WGS) entry which is preliminary data.</text>
</comment>
<name>A0A0B3S5F1_9RHOB</name>
<evidence type="ECO:0000313" key="2">
    <source>
        <dbReference type="Proteomes" id="UP000030960"/>
    </source>
</evidence>
<reference evidence="1 2" key="1">
    <citation type="submission" date="2014-10" db="EMBL/GenBank/DDBJ databases">
        <title>Genome sequence of Ponticoccus sp. strain UMTAT08 isolated from clonal culture of toxic dinoflagellate Alexandrium tamiyavanichii.</title>
        <authorList>
            <person name="Gan H.Y."/>
            <person name="Muhd D.-D."/>
            <person name="Mohd Noor M.E."/>
            <person name="Yeong Y.S."/>
            <person name="Usup G."/>
        </authorList>
    </citation>
    <scope>NUCLEOTIDE SEQUENCE [LARGE SCALE GENOMIC DNA]</scope>
    <source>
        <strain evidence="1 2">UMTAT08</strain>
    </source>
</reference>
<dbReference type="PANTHER" id="PTHR30037">
    <property type="entry name" value="DNA-3-METHYLADENINE GLYCOSYLASE 1"/>
    <property type="match status" value="1"/>
</dbReference>
<accession>A0A0B3S5F1</accession>
<gene>
    <name evidence="1" type="ORF">OA50_03543</name>
</gene>
<dbReference type="EMBL" id="JSUQ01000014">
    <property type="protein sequence ID" value="KHQ51906.1"/>
    <property type="molecule type" value="Genomic_DNA"/>
</dbReference>
<dbReference type="Gene3D" id="1.10.340.30">
    <property type="entry name" value="Hypothetical protein, domain 2"/>
    <property type="match status" value="1"/>
</dbReference>
<dbReference type="InterPro" id="IPR005019">
    <property type="entry name" value="Adenine_glyco"/>
</dbReference>
<dbReference type="STRING" id="561184.SAMN05216376_104285"/>
<dbReference type="SUPFAM" id="SSF48150">
    <property type="entry name" value="DNA-glycosylase"/>
    <property type="match status" value="1"/>
</dbReference>
<evidence type="ECO:0000313" key="1">
    <source>
        <dbReference type="EMBL" id="KHQ51906.1"/>
    </source>
</evidence>
<organism evidence="1 2">
    <name type="scientific">Mameliella alba</name>
    <dbReference type="NCBI Taxonomy" id="561184"/>
    <lineage>
        <taxon>Bacteria</taxon>
        <taxon>Pseudomonadati</taxon>
        <taxon>Pseudomonadota</taxon>
        <taxon>Alphaproteobacteria</taxon>
        <taxon>Rhodobacterales</taxon>
        <taxon>Roseobacteraceae</taxon>
        <taxon>Mameliella</taxon>
    </lineage>
</organism>
<protein>
    <submittedName>
        <fullName evidence="1">3-methyladenine DNA glycosylase</fullName>
    </submittedName>
</protein>
<dbReference type="GO" id="GO:0006284">
    <property type="term" value="P:base-excision repair"/>
    <property type="evidence" value="ECO:0007669"/>
    <property type="project" value="InterPro"/>
</dbReference>
<keyword evidence="2" id="KW-1185">Reference proteome</keyword>
<dbReference type="AlphaFoldDB" id="A0A0B3S5F1"/>
<dbReference type="InterPro" id="IPR011257">
    <property type="entry name" value="DNA_glycosylase"/>
</dbReference>
<dbReference type="InterPro" id="IPR052891">
    <property type="entry name" value="DNA-3mA_glycosylase"/>
</dbReference>
<sequence length="223" mass="24241">MRTYEEILDLAADRKGGRAAVLADMPPVLDADALAAIPDDRWLAQMARGIFQAGISWQVVENKWPGIEEAFHGFDVGRAAMMSEDWFDDLLADPRIVRSPPKVQAIQQNAVFIQEVAAEAGSFGRKVGDWPAEDFAGLLDWMKTNGARLGGATGAYTLRFLGKESYIMSPSVVARLVAEGVVDKAPTSKRAMQAVQAAFNTWKDQSGENLTVISRVLAQSVDA</sequence>
<proteinExistence type="predicted"/>